<feature type="transmembrane region" description="Helical" evidence="1">
    <location>
        <begin position="75"/>
        <end position="95"/>
    </location>
</feature>
<sequence>MKGKTIICFVLLAVLSLFLIVKNWTGITTFVSSGFWIPFIGWITICLLVGAGTIRLFGGKDAFWALFRKGGEDTWWFIFFASTVVTCLIALQYGWGPGLLLPEKGGVVESVWKPTKGLVIQASDGGLTILKPIFTGIAEYLRDPPTTTTTTKPVKSWFWSKAAFWMVAALLPLLLLAFKDNVGRWWEEAEKKAEAKAKAKLASTTTGTGASKEKDKVTEMEVLWLSVAAEFIKDAIVNVFKGFKKS</sequence>
<proteinExistence type="predicted"/>
<evidence type="ECO:0000313" key="3">
    <source>
        <dbReference type="Proteomes" id="UP000178975"/>
    </source>
</evidence>
<reference evidence="2 3" key="1">
    <citation type="journal article" date="2016" name="Nat. Commun.">
        <title>Thousands of microbial genomes shed light on interconnected biogeochemical processes in an aquifer system.</title>
        <authorList>
            <person name="Anantharaman K."/>
            <person name="Brown C.T."/>
            <person name="Hug L.A."/>
            <person name="Sharon I."/>
            <person name="Castelle C.J."/>
            <person name="Probst A.J."/>
            <person name="Thomas B.C."/>
            <person name="Singh A."/>
            <person name="Wilkins M.J."/>
            <person name="Karaoz U."/>
            <person name="Brodie E.L."/>
            <person name="Williams K.H."/>
            <person name="Hubbard S.S."/>
            <person name="Banfield J.F."/>
        </authorList>
    </citation>
    <scope>NUCLEOTIDE SEQUENCE [LARGE SCALE GENOMIC DNA]</scope>
</reference>
<gene>
    <name evidence="2" type="ORF">A2456_01715</name>
</gene>
<feature type="transmembrane region" description="Helical" evidence="1">
    <location>
        <begin position="35"/>
        <end position="54"/>
    </location>
</feature>
<feature type="transmembrane region" description="Helical" evidence="1">
    <location>
        <begin position="158"/>
        <end position="178"/>
    </location>
</feature>
<keyword evidence="1" id="KW-1133">Transmembrane helix</keyword>
<name>A0A1F6YUI6_9BACT</name>
<keyword evidence="1" id="KW-0812">Transmembrane</keyword>
<dbReference type="Proteomes" id="UP000178975">
    <property type="component" value="Unassembled WGS sequence"/>
</dbReference>
<dbReference type="AlphaFoldDB" id="A0A1F6YUI6"/>
<keyword evidence="1" id="KW-0472">Membrane</keyword>
<evidence type="ECO:0000256" key="1">
    <source>
        <dbReference type="SAM" id="Phobius"/>
    </source>
</evidence>
<protein>
    <submittedName>
        <fullName evidence="2">Uncharacterized protein</fullName>
    </submittedName>
</protein>
<accession>A0A1F6YUI6</accession>
<evidence type="ECO:0000313" key="2">
    <source>
        <dbReference type="EMBL" id="OGJ09960.1"/>
    </source>
</evidence>
<organism evidence="2 3">
    <name type="scientific">Candidatus Nomurabacteria bacterium RIFOXYC2_FULL_36_19</name>
    <dbReference type="NCBI Taxonomy" id="1801806"/>
    <lineage>
        <taxon>Bacteria</taxon>
        <taxon>Candidatus Nomuraibacteriota</taxon>
    </lineage>
</organism>
<comment type="caution">
    <text evidence="2">The sequence shown here is derived from an EMBL/GenBank/DDBJ whole genome shotgun (WGS) entry which is preliminary data.</text>
</comment>
<dbReference type="EMBL" id="MFWE01000020">
    <property type="protein sequence ID" value="OGJ09960.1"/>
    <property type="molecule type" value="Genomic_DNA"/>
</dbReference>